<evidence type="ECO:0000256" key="6">
    <source>
        <dbReference type="RuleBase" id="RU004432"/>
    </source>
</evidence>
<dbReference type="PANTHER" id="PTHR11638">
    <property type="entry name" value="ATP-DEPENDENT CLP PROTEASE"/>
    <property type="match status" value="1"/>
</dbReference>
<dbReference type="RefSeq" id="WP_133515564.1">
    <property type="nucleotide sequence ID" value="NZ_SNWX01000019.1"/>
</dbReference>
<feature type="domain" description="UVR" evidence="8">
    <location>
        <begin position="416"/>
        <end position="451"/>
    </location>
</feature>
<keyword evidence="3 6" id="KW-0067">ATP-binding</keyword>
<dbReference type="AlphaFoldDB" id="A0A4R6LKC3"/>
<dbReference type="GO" id="GO:0016887">
    <property type="term" value="F:ATP hydrolysis activity"/>
    <property type="evidence" value="ECO:0007669"/>
    <property type="project" value="InterPro"/>
</dbReference>
<comment type="similarity">
    <text evidence="6">Belongs to the ClpA/ClpB family.</text>
</comment>
<dbReference type="GO" id="GO:0005524">
    <property type="term" value="F:ATP binding"/>
    <property type="evidence" value="ECO:0007669"/>
    <property type="project" value="UniProtKB-KW"/>
</dbReference>
<dbReference type="PROSITE" id="PS00871">
    <property type="entry name" value="CLPAB_2"/>
    <property type="match status" value="1"/>
</dbReference>
<dbReference type="CDD" id="cd19499">
    <property type="entry name" value="RecA-like_ClpB_Hsp104-like"/>
    <property type="match status" value="1"/>
</dbReference>
<keyword evidence="7" id="KW-0175">Coiled coil</keyword>
<comment type="caution">
    <text evidence="10">The sequence shown here is derived from an EMBL/GenBank/DDBJ whole genome shotgun (WGS) entry which is preliminary data.</text>
</comment>
<dbReference type="InterPro" id="IPR004176">
    <property type="entry name" value="Clp_R_N"/>
</dbReference>
<evidence type="ECO:0000259" key="8">
    <source>
        <dbReference type="PROSITE" id="PS50151"/>
    </source>
</evidence>
<dbReference type="Gene3D" id="1.10.8.60">
    <property type="match status" value="2"/>
</dbReference>
<evidence type="ECO:0000256" key="3">
    <source>
        <dbReference type="ARBA" id="ARBA00022840"/>
    </source>
</evidence>
<proteinExistence type="inferred from homology"/>
<dbReference type="SUPFAM" id="SSF81923">
    <property type="entry name" value="Double Clp-N motif"/>
    <property type="match status" value="1"/>
</dbReference>
<dbReference type="PANTHER" id="PTHR11638:SF18">
    <property type="entry name" value="HEAT SHOCK PROTEIN 104"/>
    <property type="match status" value="1"/>
</dbReference>
<dbReference type="FunFam" id="1.10.8.60:FF:000017">
    <property type="entry name" value="ATP-dependent chaperone ClpB"/>
    <property type="match status" value="1"/>
</dbReference>
<evidence type="ECO:0000313" key="11">
    <source>
        <dbReference type="Proteomes" id="UP000295064"/>
    </source>
</evidence>
<feature type="coiled-coil region" evidence="7">
    <location>
        <begin position="412"/>
        <end position="469"/>
    </location>
</feature>
<feature type="coiled-coil region" evidence="7">
    <location>
        <begin position="727"/>
        <end position="754"/>
    </location>
</feature>
<dbReference type="PROSITE" id="PS51903">
    <property type="entry name" value="CLP_R"/>
    <property type="match status" value="1"/>
</dbReference>
<dbReference type="SMART" id="SM00382">
    <property type="entry name" value="AAA"/>
    <property type="match status" value="2"/>
</dbReference>
<dbReference type="Pfam" id="PF17871">
    <property type="entry name" value="AAA_lid_9"/>
    <property type="match status" value="1"/>
</dbReference>
<dbReference type="GO" id="GO:0008233">
    <property type="term" value="F:peptidase activity"/>
    <property type="evidence" value="ECO:0007669"/>
    <property type="project" value="UniProtKB-KW"/>
</dbReference>
<dbReference type="Pfam" id="PF02861">
    <property type="entry name" value="Clp_N"/>
    <property type="match status" value="1"/>
</dbReference>
<evidence type="ECO:0000256" key="1">
    <source>
        <dbReference type="ARBA" id="ARBA00022737"/>
    </source>
</evidence>
<keyword evidence="1 5" id="KW-0677">Repeat</keyword>
<dbReference type="Proteomes" id="UP000295064">
    <property type="component" value="Unassembled WGS sequence"/>
</dbReference>
<dbReference type="Pfam" id="PF00004">
    <property type="entry name" value="AAA"/>
    <property type="match status" value="1"/>
</dbReference>
<dbReference type="GO" id="GO:0034605">
    <property type="term" value="P:cellular response to heat"/>
    <property type="evidence" value="ECO:0007669"/>
    <property type="project" value="TreeGrafter"/>
</dbReference>
<keyword evidence="10" id="KW-0378">Hydrolase</keyword>
<organism evidence="10 11">
    <name type="scientific">Halanaerobium saccharolyticum</name>
    <dbReference type="NCBI Taxonomy" id="43595"/>
    <lineage>
        <taxon>Bacteria</taxon>
        <taxon>Bacillati</taxon>
        <taxon>Bacillota</taxon>
        <taxon>Clostridia</taxon>
        <taxon>Halanaerobiales</taxon>
        <taxon>Halanaerobiaceae</taxon>
        <taxon>Halanaerobium</taxon>
    </lineage>
</organism>
<evidence type="ECO:0000259" key="9">
    <source>
        <dbReference type="PROSITE" id="PS51903"/>
    </source>
</evidence>
<dbReference type="PRINTS" id="PR00300">
    <property type="entry name" value="CLPPROTEASEA"/>
</dbReference>
<dbReference type="InterPro" id="IPR028299">
    <property type="entry name" value="ClpA/B_CS2"/>
</dbReference>
<evidence type="ECO:0000256" key="2">
    <source>
        <dbReference type="ARBA" id="ARBA00022741"/>
    </source>
</evidence>
<dbReference type="EMBL" id="SNWX01000019">
    <property type="protein sequence ID" value="TDO84888.1"/>
    <property type="molecule type" value="Genomic_DNA"/>
</dbReference>
<dbReference type="InterPro" id="IPR018368">
    <property type="entry name" value="ClpA/B_CS1"/>
</dbReference>
<dbReference type="PROSITE" id="PS00870">
    <property type="entry name" value="CLPAB_1"/>
    <property type="match status" value="1"/>
</dbReference>
<gene>
    <name evidence="10" type="ORF">DFR79_11968</name>
</gene>
<keyword evidence="2 6" id="KW-0547">Nucleotide-binding</keyword>
<protein>
    <submittedName>
        <fullName evidence="10">ATP-dependent Clp protease ATP-binding subunit ClpC</fullName>
    </submittedName>
</protein>
<reference evidence="10 11" key="1">
    <citation type="submission" date="2019-03" db="EMBL/GenBank/DDBJ databases">
        <title>Subsurface microbial communities from deep shales in Ohio and West Virginia, USA.</title>
        <authorList>
            <person name="Wrighton K."/>
        </authorList>
    </citation>
    <scope>NUCLEOTIDE SEQUENCE [LARGE SCALE GENOMIC DNA]</scope>
    <source>
        <strain evidence="10 11">MA284_T2</strain>
    </source>
</reference>
<keyword evidence="10" id="KW-0645">Protease</keyword>
<dbReference type="Gene3D" id="4.10.860.10">
    <property type="entry name" value="UVR domain"/>
    <property type="match status" value="1"/>
</dbReference>
<evidence type="ECO:0000256" key="7">
    <source>
        <dbReference type="SAM" id="Coils"/>
    </source>
</evidence>
<dbReference type="InterPro" id="IPR041546">
    <property type="entry name" value="ClpA/ClpB_AAA_lid"/>
</dbReference>
<dbReference type="InterPro" id="IPR050130">
    <property type="entry name" value="ClpA_ClpB"/>
</dbReference>
<dbReference type="InterPro" id="IPR001943">
    <property type="entry name" value="UVR_dom"/>
</dbReference>
<dbReference type="Pfam" id="PF10431">
    <property type="entry name" value="ClpB_D2-small"/>
    <property type="match status" value="1"/>
</dbReference>
<accession>A0A4R6LKC3</accession>
<name>A0A4R6LKC3_9FIRM</name>
<dbReference type="GO" id="GO:0006508">
    <property type="term" value="P:proteolysis"/>
    <property type="evidence" value="ECO:0007669"/>
    <property type="project" value="UniProtKB-KW"/>
</dbReference>
<dbReference type="InterPro" id="IPR036628">
    <property type="entry name" value="Clp_N_dom_sf"/>
</dbReference>
<feature type="domain" description="Clp R" evidence="9">
    <location>
        <begin position="2"/>
        <end position="144"/>
    </location>
</feature>
<dbReference type="SMART" id="SM01086">
    <property type="entry name" value="ClpB_D2-small"/>
    <property type="match status" value="1"/>
</dbReference>
<dbReference type="OrthoDB" id="9803641at2"/>
<keyword evidence="4 6" id="KW-0143">Chaperone</keyword>
<dbReference type="FunFam" id="3.40.50.300:FF:000025">
    <property type="entry name" value="ATP-dependent Clp protease subunit"/>
    <property type="match status" value="1"/>
</dbReference>
<dbReference type="GO" id="GO:0005737">
    <property type="term" value="C:cytoplasm"/>
    <property type="evidence" value="ECO:0007669"/>
    <property type="project" value="TreeGrafter"/>
</dbReference>
<dbReference type="InterPro" id="IPR027417">
    <property type="entry name" value="P-loop_NTPase"/>
</dbReference>
<dbReference type="Gene3D" id="1.10.1780.10">
    <property type="entry name" value="Clp, N-terminal domain"/>
    <property type="match status" value="1"/>
</dbReference>
<evidence type="ECO:0000313" key="10">
    <source>
        <dbReference type="EMBL" id="TDO84888.1"/>
    </source>
</evidence>
<dbReference type="InterPro" id="IPR003593">
    <property type="entry name" value="AAA+_ATPase"/>
</dbReference>
<dbReference type="InterPro" id="IPR001270">
    <property type="entry name" value="ClpA/B"/>
</dbReference>
<evidence type="ECO:0000256" key="5">
    <source>
        <dbReference type="PROSITE-ProRule" id="PRU01251"/>
    </source>
</evidence>
<dbReference type="PROSITE" id="PS50151">
    <property type="entry name" value="UVR"/>
    <property type="match status" value="1"/>
</dbReference>
<dbReference type="CDD" id="cd00009">
    <property type="entry name" value="AAA"/>
    <property type="match status" value="1"/>
</dbReference>
<evidence type="ECO:0000256" key="4">
    <source>
        <dbReference type="ARBA" id="ARBA00023186"/>
    </source>
</evidence>
<dbReference type="Pfam" id="PF07724">
    <property type="entry name" value="AAA_2"/>
    <property type="match status" value="1"/>
</dbReference>
<sequence length="806" mass="90908">MFAKFTERARKVLSIAEQEALKLRHSYVGTEHILYGLIAEDQGIAARALIDNGISKEVVESKIIDMIGRGQNEVKGSIGLTPRSKKVLNLAMDEARKMGHNYIGTEHLLLGLIREGEGVAVRILMDLNSDISNIKDEVIDLLGGKSSMQKKSKSSGRKTKNLDEYSRDLTEMARENKLDPVIGRDNEINRVIQVLSRRTKNNPVLIGEPGVGKTAIIEGLAQMIVSENVPELLLNKRVVSLDLSSLVAGSKYRGEFEQRLKAVMTEIIESGNIILFIDEMHTLVGAGAAEGAIDAANILKPALARGELQAIGATTLDEYRKYIEKDAALERRFQSVLVEENSTEEAVDILKGLRDPYEAHHKVKITDQAIEDAVVLSHRYISDRFLPDKAIDLIDEAASKVRLSNSTRPPEFKELSQKLEEAEKEKEAAVKNQEFEKAARMRDKEKSLKKELEELKNNWEDEKGKAEAVVTTEDIAEIVSSWTGIPVTKLEEAETERLLRLEDELHKRVVGQDEAIKAVSEAVRRARAGLKDPKRPIGSFIFLGPTGVGKTELAKTLAETMFNDEDAMIRVDMSEYMEKHSVSRLVGSPPGYVGHDEGGQLTEPVRRRPYSVILFDEIEKAHPDVFNILLQILEDGVLTDTHGRKVDFKNTIVIMTSNVGADFIEKQSQLGFKTENDEKENYEQMKDNVMSQLRKTFRPEFLNRLDEIIVFHSLNKEHIKKIVDLMLDDLRDRLEEKDIELEMSESAKAKLAEDGYDSEFGARPLRRTIQRQIENPLSIKILDKEFEEKNKITVDVKDDEFDFEIN</sequence>
<dbReference type="SUPFAM" id="SSF52540">
    <property type="entry name" value="P-loop containing nucleoside triphosphate hydrolases"/>
    <property type="match status" value="2"/>
</dbReference>
<dbReference type="FunFam" id="3.40.50.300:FF:000010">
    <property type="entry name" value="Chaperone clpB 1, putative"/>
    <property type="match status" value="1"/>
</dbReference>
<dbReference type="InterPro" id="IPR019489">
    <property type="entry name" value="Clp_ATPase_C"/>
</dbReference>
<dbReference type="Gene3D" id="3.40.50.300">
    <property type="entry name" value="P-loop containing nucleotide triphosphate hydrolases"/>
    <property type="match status" value="2"/>
</dbReference>
<dbReference type="InterPro" id="IPR003959">
    <property type="entry name" value="ATPase_AAA_core"/>
</dbReference>